<evidence type="ECO:0000313" key="4">
    <source>
        <dbReference type="Proteomes" id="UP000027284"/>
    </source>
</evidence>
<feature type="domain" description="Dynamin N-terminal" evidence="2">
    <location>
        <begin position="41"/>
        <end position="198"/>
    </location>
</feature>
<comment type="caution">
    <text evidence="3">The sequence shown here is derived from an EMBL/GenBank/DDBJ whole genome shotgun (WGS) entry which is preliminary data.</text>
</comment>
<keyword evidence="4" id="KW-1185">Reference proteome</keyword>
<dbReference type="SUPFAM" id="SSF52540">
    <property type="entry name" value="P-loop containing nucleoside triphosphate hydrolases"/>
    <property type="match status" value="1"/>
</dbReference>
<dbReference type="EMBL" id="JMFG01000038">
    <property type="protein sequence ID" value="KDA52909.1"/>
    <property type="molecule type" value="Genomic_DNA"/>
</dbReference>
<protein>
    <recommendedName>
        <fullName evidence="2">Dynamin N-terminal domain-containing protein</fullName>
    </recommendedName>
</protein>
<proteinExistence type="predicted"/>
<dbReference type="PANTHER" id="PTHR43681:SF1">
    <property type="entry name" value="SARCALUMENIN"/>
    <property type="match status" value="1"/>
</dbReference>
<evidence type="ECO:0000259" key="2">
    <source>
        <dbReference type="Pfam" id="PF00350"/>
    </source>
</evidence>
<evidence type="ECO:0000256" key="1">
    <source>
        <dbReference type="SAM" id="Coils"/>
    </source>
</evidence>
<dbReference type="AlphaFoldDB" id="A0A062XU90"/>
<dbReference type="Proteomes" id="UP000027284">
    <property type="component" value="Unassembled WGS sequence"/>
</dbReference>
<accession>A0A062XU90</accession>
<dbReference type="InterPro" id="IPR027417">
    <property type="entry name" value="P-loop_NTPase"/>
</dbReference>
<dbReference type="InterPro" id="IPR045063">
    <property type="entry name" value="Dynamin_N"/>
</dbReference>
<reference evidence="3 4" key="1">
    <citation type="submission" date="2014-04" db="EMBL/GenBank/DDBJ databases">
        <title>The Genome Sequence of Thermoanaerobaculum aquaticum MP-01, The First Cultivated Group 23 Acidobacterium.</title>
        <authorList>
            <person name="Stamps B.W."/>
            <person name="Losey N.A."/>
            <person name="Lawson P.A."/>
            <person name="Stevenson B.S."/>
        </authorList>
    </citation>
    <scope>NUCLEOTIDE SEQUENCE [LARGE SCALE GENOMIC DNA]</scope>
    <source>
        <strain evidence="3 4">MP-01</strain>
    </source>
</reference>
<dbReference type="Gene3D" id="3.40.50.300">
    <property type="entry name" value="P-loop containing nucleotide triphosphate hydrolases"/>
    <property type="match status" value="1"/>
</dbReference>
<feature type="coiled-coil region" evidence="1">
    <location>
        <begin position="294"/>
        <end position="350"/>
    </location>
</feature>
<gene>
    <name evidence="3" type="ORF">EG19_08715</name>
</gene>
<dbReference type="OrthoDB" id="3650305at2"/>
<dbReference type="RefSeq" id="WP_038050472.1">
    <property type="nucleotide sequence ID" value="NZ_JMFG01000038.1"/>
</dbReference>
<name>A0A062XU90_9BACT</name>
<keyword evidence="1" id="KW-0175">Coiled coil</keyword>
<evidence type="ECO:0000313" key="3">
    <source>
        <dbReference type="EMBL" id="KDA52909.1"/>
    </source>
</evidence>
<dbReference type="STRING" id="1312852.EG19_08715"/>
<sequence>MQQLVEGLERLATLSQHAGLPRLAAEAQQAAAQASQTRFNVAVLGQFKRGKSSVLNALIGQALLPTDVLPTTGVVTVVSALDDASLLVTDAAGNVQPAPMAALAELITEEQNPHNQKGILKVTVPCRCSLTESGLDLVDTPGLGSIFQHSAHRAREFLPRVDVALLVLGADPPLTGEELELAVEASQVASALWVVVNKADLWGDSQGKVLDCTARVLREKLPVPFQGPWPVSAKRALEEGFDPGIDQLRNQLLQLAREKRQVMAIASARRTLKVLAEQALSHCRLQEHALTAPLAQLEASMATFREEVRHADDLALAAMVRARQAFRLDLAKLEEVRQNEERRMLQSVRRPCLRFALGASTNRQALDRFLRESLPGLVQGALEAVSAAYWRELQAAYAAYSQELSQAFGRLLQPIGLLAKKLFDVDIAGFSPPPLPPPAALPACDPVIPALALDWGWLRSLAFKLLPARLRAPVAVARGRQLASEWWRRGYGELQARYTELVDETVRRGQAVMEKRRWQLEQEILATLEAARKARAQGEAQVATELSRLHRLQAELETLLALTQS</sequence>
<dbReference type="InterPro" id="IPR051943">
    <property type="entry name" value="TRAFAC_Dynamin-like_GTPase"/>
</dbReference>
<dbReference type="PANTHER" id="PTHR43681">
    <property type="entry name" value="TRANSMEMBRANE GTPASE FZO"/>
    <property type="match status" value="1"/>
</dbReference>
<dbReference type="Pfam" id="PF00350">
    <property type="entry name" value="Dynamin_N"/>
    <property type="match status" value="1"/>
</dbReference>
<organism evidence="3 4">
    <name type="scientific">Thermoanaerobaculum aquaticum</name>
    <dbReference type="NCBI Taxonomy" id="1312852"/>
    <lineage>
        <taxon>Bacteria</taxon>
        <taxon>Pseudomonadati</taxon>
        <taxon>Acidobacteriota</taxon>
        <taxon>Thermoanaerobaculia</taxon>
        <taxon>Thermoanaerobaculales</taxon>
        <taxon>Thermoanaerobaculaceae</taxon>
        <taxon>Thermoanaerobaculum</taxon>
    </lineage>
</organism>